<dbReference type="PATRIC" id="fig|993517.3.peg.257"/>
<protein>
    <submittedName>
        <fullName evidence="2">Uncharacterized protein</fullName>
    </submittedName>
</protein>
<evidence type="ECO:0000256" key="1">
    <source>
        <dbReference type="SAM" id="Phobius"/>
    </source>
</evidence>
<evidence type="ECO:0000313" key="2">
    <source>
        <dbReference type="EMBL" id="EKK04371.1"/>
    </source>
</evidence>
<dbReference type="RefSeq" id="WP_007330273.1">
    <property type="nucleotide sequence ID" value="NZ_AMCW01000008.1"/>
</dbReference>
<dbReference type="Proteomes" id="UP000007993">
    <property type="component" value="Unassembled WGS sequence"/>
</dbReference>
<keyword evidence="1" id="KW-0472">Membrane</keyword>
<feature type="transmembrane region" description="Helical" evidence="1">
    <location>
        <begin position="83"/>
        <end position="101"/>
    </location>
</feature>
<accession>K5EER8</accession>
<proteinExistence type="predicted"/>
<feature type="transmembrane region" description="Helical" evidence="1">
    <location>
        <begin position="133"/>
        <end position="149"/>
    </location>
</feature>
<feature type="transmembrane region" description="Helical" evidence="1">
    <location>
        <begin position="12"/>
        <end position="28"/>
    </location>
</feature>
<name>K5EER8_RHOBT</name>
<feature type="transmembrane region" description="Helical" evidence="1">
    <location>
        <begin position="48"/>
        <end position="71"/>
    </location>
</feature>
<reference evidence="2 3" key="1">
    <citation type="journal article" date="2013" name="Mar. Genomics">
        <title>Expression of sulfatases in Rhodopirellula baltica and the diversity of sulfatases in the genus Rhodopirellula.</title>
        <authorList>
            <person name="Wegner C.E."/>
            <person name="Richter-Heitmann T."/>
            <person name="Klindworth A."/>
            <person name="Klockow C."/>
            <person name="Richter M."/>
            <person name="Achstetter T."/>
            <person name="Glockner F.O."/>
            <person name="Harder J."/>
        </authorList>
    </citation>
    <scope>NUCLEOTIDE SEQUENCE [LARGE SCALE GENOMIC DNA]</scope>
    <source>
        <strain evidence="2 3">SH28</strain>
    </source>
</reference>
<organism evidence="2 3">
    <name type="scientific">Rhodopirellula baltica SH28</name>
    <dbReference type="NCBI Taxonomy" id="993517"/>
    <lineage>
        <taxon>Bacteria</taxon>
        <taxon>Pseudomonadati</taxon>
        <taxon>Planctomycetota</taxon>
        <taxon>Planctomycetia</taxon>
        <taxon>Pirellulales</taxon>
        <taxon>Pirellulaceae</taxon>
        <taxon>Rhodopirellula</taxon>
    </lineage>
</organism>
<gene>
    <name evidence="2" type="ORF">RBSH_00240</name>
</gene>
<dbReference type="EMBL" id="AMCW01000008">
    <property type="protein sequence ID" value="EKK04371.1"/>
    <property type="molecule type" value="Genomic_DNA"/>
</dbReference>
<keyword evidence="1" id="KW-1133">Transmembrane helix</keyword>
<feature type="transmembrane region" description="Helical" evidence="1">
    <location>
        <begin position="191"/>
        <end position="210"/>
    </location>
</feature>
<comment type="caution">
    <text evidence="2">The sequence shown here is derived from an EMBL/GenBank/DDBJ whole genome shotgun (WGS) entry which is preliminary data.</text>
</comment>
<feature type="transmembrane region" description="Helical" evidence="1">
    <location>
        <begin position="107"/>
        <end position="126"/>
    </location>
</feature>
<keyword evidence="1" id="KW-0812">Transmembrane</keyword>
<feature type="transmembrane region" description="Helical" evidence="1">
    <location>
        <begin position="155"/>
        <end position="179"/>
    </location>
</feature>
<evidence type="ECO:0000313" key="3">
    <source>
        <dbReference type="Proteomes" id="UP000007993"/>
    </source>
</evidence>
<sequence>MEISKLAARVPIYPLFIAASLLVGWFMPDFYAWTDSDQSRPSPLLWNLPMWSAIASLVFCSALPWLPITPGKLDDSQRTPMRFSVRALLLLTAGVAIAIPMLAKFPIVLSGIVCIGAFAYLAAFGARHPEHRMAAVTLVACMALPYSWMVGDEDIGNVLFGLMMMLVEMPAFLPTALLSIPLEQYVLDMQWLAVLLNALEIIIGIWIIRLGPKRTIAYLLLVIQMSAVGSLAFYAMCVA</sequence>
<feature type="transmembrane region" description="Helical" evidence="1">
    <location>
        <begin position="216"/>
        <end position="237"/>
    </location>
</feature>
<dbReference type="AlphaFoldDB" id="K5EER8"/>